<gene>
    <name evidence="8" type="ORF">ICL07_28225</name>
</gene>
<evidence type="ECO:0000256" key="2">
    <source>
        <dbReference type="ARBA" id="ARBA00006679"/>
    </source>
</evidence>
<dbReference type="Pfam" id="PF07681">
    <property type="entry name" value="DoxX"/>
    <property type="match status" value="1"/>
</dbReference>
<dbReference type="PANTHER" id="PTHR33452">
    <property type="entry name" value="OXIDOREDUCTASE CATD-RELATED"/>
    <property type="match status" value="1"/>
</dbReference>
<evidence type="ECO:0000313" key="8">
    <source>
        <dbReference type="EMBL" id="MBC9934307.1"/>
    </source>
</evidence>
<feature type="transmembrane region" description="Helical" evidence="7">
    <location>
        <begin position="69"/>
        <end position="89"/>
    </location>
</feature>
<accession>A0ABR7TV47</accession>
<name>A0ABR7TV47_9BACT</name>
<comment type="caution">
    <text evidence="8">The sequence shown here is derived from an EMBL/GenBank/DDBJ whole genome shotgun (WGS) entry which is preliminary data.</text>
</comment>
<evidence type="ECO:0000256" key="4">
    <source>
        <dbReference type="ARBA" id="ARBA00022692"/>
    </source>
</evidence>
<reference evidence="8 9" key="1">
    <citation type="submission" date="2020-09" db="EMBL/GenBank/DDBJ databases">
        <title>Genome sequences of type strains of Chitinophaga qingshengii and Chitinophaga varians.</title>
        <authorList>
            <person name="Kittiwongwattana C."/>
        </authorList>
    </citation>
    <scope>NUCLEOTIDE SEQUENCE [LARGE SCALE GENOMIC DNA]</scope>
    <source>
        <strain evidence="8 9">JCM 30026</strain>
    </source>
</reference>
<evidence type="ECO:0000256" key="1">
    <source>
        <dbReference type="ARBA" id="ARBA00004651"/>
    </source>
</evidence>
<proteinExistence type="inferred from homology"/>
<dbReference type="RefSeq" id="WP_188091415.1">
    <property type="nucleotide sequence ID" value="NZ_JACVFC010000005.1"/>
</dbReference>
<keyword evidence="4 7" id="KW-0812">Transmembrane</keyword>
<feature type="transmembrane region" description="Helical" evidence="7">
    <location>
        <begin position="101"/>
        <end position="119"/>
    </location>
</feature>
<feature type="transmembrane region" description="Helical" evidence="7">
    <location>
        <begin position="42"/>
        <end position="62"/>
    </location>
</feature>
<dbReference type="InterPro" id="IPR051907">
    <property type="entry name" value="DoxX-like_oxidoreductase"/>
</dbReference>
<organism evidence="8 9">
    <name type="scientific">Chitinophaga qingshengii</name>
    <dbReference type="NCBI Taxonomy" id="1569794"/>
    <lineage>
        <taxon>Bacteria</taxon>
        <taxon>Pseudomonadati</taxon>
        <taxon>Bacteroidota</taxon>
        <taxon>Chitinophagia</taxon>
        <taxon>Chitinophagales</taxon>
        <taxon>Chitinophagaceae</taxon>
        <taxon>Chitinophaga</taxon>
    </lineage>
</organism>
<sequence>MKIVPLLGRILFAFIFLMSGINHVGGAGADYATAAGVPAANIMVRLAGLLALVGGLSVLLGFKAKLGAWLVVIFLVPVTLAMHKFWGIADPMTAQMQMGMFMKNVALIGGALLIAYFGAGPLSIDNKG</sequence>
<evidence type="ECO:0000256" key="5">
    <source>
        <dbReference type="ARBA" id="ARBA00022989"/>
    </source>
</evidence>
<dbReference type="InterPro" id="IPR032808">
    <property type="entry name" value="DoxX"/>
</dbReference>
<dbReference type="PANTHER" id="PTHR33452:SF1">
    <property type="entry name" value="INNER MEMBRANE PROTEIN YPHA-RELATED"/>
    <property type="match status" value="1"/>
</dbReference>
<keyword evidence="5 7" id="KW-1133">Transmembrane helix</keyword>
<keyword evidence="9" id="KW-1185">Reference proteome</keyword>
<comment type="subcellular location">
    <subcellularLocation>
        <location evidence="1">Cell membrane</location>
        <topology evidence="1">Multi-pass membrane protein</topology>
    </subcellularLocation>
</comment>
<keyword evidence="6 7" id="KW-0472">Membrane</keyword>
<protein>
    <submittedName>
        <fullName evidence="8">DoxX family protein</fullName>
    </submittedName>
</protein>
<dbReference type="Proteomes" id="UP000659124">
    <property type="component" value="Unassembled WGS sequence"/>
</dbReference>
<evidence type="ECO:0000256" key="3">
    <source>
        <dbReference type="ARBA" id="ARBA00022475"/>
    </source>
</evidence>
<evidence type="ECO:0000256" key="6">
    <source>
        <dbReference type="ARBA" id="ARBA00023136"/>
    </source>
</evidence>
<dbReference type="EMBL" id="JACVFC010000005">
    <property type="protein sequence ID" value="MBC9934307.1"/>
    <property type="molecule type" value="Genomic_DNA"/>
</dbReference>
<comment type="similarity">
    <text evidence="2">Belongs to the DoxX family.</text>
</comment>
<evidence type="ECO:0000256" key="7">
    <source>
        <dbReference type="SAM" id="Phobius"/>
    </source>
</evidence>
<evidence type="ECO:0000313" key="9">
    <source>
        <dbReference type="Proteomes" id="UP000659124"/>
    </source>
</evidence>
<keyword evidence="3" id="KW-1003">Cell membrane</keyword>